<dbReference type="EMBL" id="MJBS01000034">
    <property type="protein sequence ID" value="OHE99709.1"/>
    <property type="molecule type" value="Genomic_DNA"/>
</dbReference>
<name>A0A1G4BE17_9PEZI</name>
<feature type="compositionally biased region" description="Basic and acidic residues" evidence="1">
    <location>
        <begin position="483"/>
        <end position="499"/>
    </location>
</feature>
<dbReference type="AlphaFoldDB" id="A0A1G4BE17"/>
<feature type="region of interest" description="Disordered" evidence="1">
    <location>
        <begin position="202"/>
        <end position="351"/>
    </location>
</feature>
<feature type="compositionally biased region" description="Basic and acidic residues" evidence="1">
    <location>
        <begin position="653"/>
        <end position="666"/>
    </location>
</feature>
<feature type="region of interest" description="Disordered" evidence="1">
    <location>
        <begin position="441"/>
        <end position="499"/>
    </location>
</feature>
<dbReference type="Proteomes" id="UP000176998">
    <property type="component" value="Unassembled WGS sequence"/>
</dbReference>
<feature type="compositionally biased region" description="Polar residues" evidence="1">
    <location>
        <begin position="677"/>
        <end position="694"/>
    </location>
</feature>
<feature type="region of interest" description="Disordered" evidence="1">
    <location>
        <begin position="789"/>
        <end position="1270"/>
    </location>
</feature>
<comment type="caution">
    <text evidence="2">The sequence shown here is derived from an EMBL/GenBank/DDBJ whole genome shotgun (WGS) entry which is preliminary data.</text>
</comment>
<proteinExistence type="predicted"/>
<feature type="region of interest" description="Disordered" evidence="1">
    <location>
        <begin position="385"/>
        <end position="421"/>
    </location>
</feature>
<feature type="compositionally biased region" description="Polar residues" evidence="1">
    <location>
        <begin position="443"/>
        <end position="465"/>
    </location>
</feature>
<feature type="compositionally biased region" description="Basic and acidic residues" evidence="1">
    <location>
        <begin position="936"/>
        <end position="947"/>
    </location>
</feature>
<dbReference type="OrthoDB" id="5335210at2759"/>
<feature type="compositionally biased region" description="Polar residues" evidence="1">
    <location>
        <begin position="312"/>
        <end position="348"/>
    </location>
</feature>
<feature type="compositionally biased region" description="Polar residues" evidence="1">
    <location>
        <begin position="561"/>
        <end position="572"/>
    </location>
</feature>
<dbReference type="GeneID" id="34558224"/>
<feature type="region of interest" description="Disordered" evidence="1">
    <location>
        <begin position="653"/>
        <end position="775"/>
    </location>
</feature>
<feature type="compositionally biased region" description="Low complexity" evidence="1">
    <location>
        <begin position="573"/>
        <end position="586"/>
    </location>
</feature>
<feature type="compositionally biased region" description="Pro residues" evidence="1">
    <location>
        <begin position="1043"/>
        <end position="1054"/>
    </location>
</feature>
<feature type="compositionally biased region" description="Basic and acidic residues" evidence="1">
    <location>
        <begin position="830"/>
        <end position="841"/>
    </location>
</feature>
<feature type="compositionally biased region" description="Basic and acidic residues" evidence="1">
    <location>
        <begin position="1087"/>
        <end position="1102"/>
    </location>
</feature>
<feature type="region of interest" description="Disordered" evidence="1">
    <location>
        <begin position="550"/>
        <end position="589"/>
    </location>
</feature>
<feature type="compositionally biased region" description="Low complexity" evidence="1">
    <location>
        <begin position="1055"/>
        <end position="1070"/>
    </location>
</feature>
<keyword evidence="3" id="KW-1185">Reference proteome</keyword>
<evidence type="ECO:0008006" key="4">
    <source>
        <dbReference type="Google" id="ProtNLM"/>
    </source>
</evidence>
<dbReference type="RefSeq" id="XP_022476855.1">
    <property type="nucleotide sequence ID" value="XM_022616714.1"/>
</dbReference>
<gene>
    <name evidence="2" type="ORF">CORC01_05067</name>
</gene>
<reference evidence="2 3" key="1">
    <citation type="submission" date="2016-09" db="EMBL/GenBank/DDBJ databases">
        <authorList>
            <person name="Capua I."/>
            <person name="De Benedictis P."/>
            <person name="Joannis T."/>
            <person name="Lombin L.H."/>
            <person name="Cattoli G."/>
        </authorList>
    </citation>
    <scope>NUCLEOTIDE SEQUENCE [LARGE SCALE GENOMIC DNA]</scope>
    <source>
        <strain evidence="2 3">IMI 309357</strain>
    </source>
</reference>
<feature type="region of interest" description="Disordered" evidence="1">
    <location>
        <begin position="136"/>
        <end position="164"/>
    </location>
</feature>
<feature type="compositionally biased region" description="Basic and acidic residues" evidence="1">
    <location>
        <begin position="39"/>
        <end position="50"/>
    </location>
</feature>
<feature type="compositionally biased region" description="Polar residues" evidence="1">
    <location>
        <begin position="245"/>
        <end position="293"/>
    </location>
</feature>
<feature type="compositionally biased region" description="Basic and acidic residues" evidence="1">
    <location>
        <begin position="762"/>
        <end position="775"/>
    </location>
</feature>
<accession>A0A1G4BE17</accession>
<feature type="compositionally biased region" description="Low complexity" evidence="1">
    <location>
        <begin position="466"/>
        <end position="480"/>
    </location>
</feature>
<feature type="compositionally biased region" description="Low complexity" evidence="1">
    <location>
        <begin position="872"/>
        <end position="886"/>
    </location>
</feature>
<feature type="compositionally biased region" description="Basic and acidic residues" evidence="1">
    <location>
        <begin position="205"/>
        <end position="214"/>
    </location>
</feature>
<evidence type="ECO:0000313" key="3">
    <source>
        <dbReference type="Proteomes" id="UP000176998"/>
    </source>
</evidence>
<feature type="compositionally biased region" description="Basic and acidic residues" evidence="1">
    <location>
        <begin position="799"/>
        <end position="817"/>
    </location>
</feature>
<feature type="compositionally biased region" description="Low complexity" evidence="1">
    <location>
        <begin position="1127"/>
        <end position="1136"/>
    </location>
</feature>
<evidence type="ECO:0000313" key="2">
    <source>
        <dbReference type="EMBL" id="OHE99709.1"/>
    </source>
</evidence>
<sequence length="1270" mass="137624">MNRFRTKKRAKDDAASSTPRASHESETPAPFRLFGKGKKSQEEEPKKELDLENALPPSDDFRTSLLMTGLSARFSMLREQDDPNTKIGKASDDSVLFPKRQSRMLDFGFGIGANGLSDIAEVESIRKEVPFSRMDSYHSADGNSISGSVMDRAKPGEGNNLFGGRQKVYKLGSGAISTKNLDGGGMSGRVIYDDDVSKSAFQKWRQSEKSKLSFDDDQEQKPSSIDIPRAESPPPLGYDRKRETNSTTSSTPSLGRNSTAATSVMSQPTSAAKDWQSNPTAPSSATGTPNLDRSVTRARRLYETGLNHELQEQQSSALSRMDTLSRQRTLGSKTPDLQNGPSPTSSLFSDRFGNDRRILAKGSAPNLRSVSPPTMGSPIAPMDLGINVPSNSEPKSSFGGAPPLSPPISEGEESSILPSDRGKATAMGLFQKPLHSYDESRYAQRQLQLQQGRETPTNMFRTESNASQTTGRSRSSSSAQRLPAEKSEPIIRTEPTVKEEEAGLSFYDDSLSPQDGTTNPAAAFYSTTRRPADRDHPALRDFAVPTPLSLSTGASVEPSPVSDQPFTAVSAETTSSPLDSPTLPSSAGLSGMVRQHLRTDSANSSIYGSAPQTSNYASRFPFDPYDSKSLADMGVMANPWELQSPDWRNSTFNEKEQAPIKPKEPAAPEPSPQPRQTLPSENQPISERNTGSSTEMEKEHDEFANQLADRARRVRERLTSYVESDRDSRSLSPHPVERIREPSLPRPNPLGILRQKTSRGSLIDRNRENRVDSQHSKAIKMLGLATSTISSAPSSNKSSFEEKEPQSTAHEEREKPAFPRAETAPVLPTHEPEKDKEDESMHAGLQAFRQARRRLMEAQKSPSNVPIMPGQAPGSVSVPMVGPPASRTAPNRERTPGPRSPSRERRPPPVTYQQRAPSEEPQPSNGPGRVPSRPPSRTERVERDRSGSEASSGGDRPHRPPRLRTGTASSPHEERGMAPPQGRPPMLNSPGLPGTNIRRSPIMPPQPYPVGASQGKPLDRSASQGNLAVQYRRRGPDSGQPSPISPMAPIPSPSIPVSQSTPAFVPSRRPSAPPVPSPNSETALVSRLDESMKRVVRKKDISEPTFVSSTSRVPTVALPETSESRSRSGSRTRSGSILGATASTPNLHASAHANINAPPVPPINPKRRNMIGSMMGRRGEEDMGASSLHLPFSPPPIPSEYGGDSHSAFSVSDEEDGPGSQRRRLRKTISEANGMNMRARLTRGNSPPNMPGPTAMTGGLNNGNMPGGMI</sequence>
<dbReference type="STRING" id="1209926.A0A1G4BE17"/>
<feature type="compositionally biased region" description="Polar residues" evidence="1">
    <location>
        <begin position="789"/>
        <end position="798"/>
    </location>
</feature>
<evidence type="ECO:0000256" key="1">
    <source>
        <dbReference type="SAM" id="MobiDB-lite"/>
    </source>
</evidence>
<feature type="region of interest" description="Disordered" evidence="1">
    <location>
        <begin position="1"/>
        <end position="62"/>
    </location>
</feature>
<feature type="compositionally biased region" description="Basic and acidic residues" evidence="1">
    <location>
        <begin position="723"/>
        <end position="743"/>
    </location>
</feature>
<feature type="compositionally biased region" description="Basic and acidic residues" evidence="1">
    <location>
        <begin position="890"/>
        <end position="907"/>
    </location>
</feature>
<protein>
    <recommendedName>
        <fullName evidence="4">Glycosyl hydrolase family 43 protein</fullName>
    </recommendedName>
</protein>
<organism evidence="2 3">
    <name type="scientific">Colletotrichum orchidophilum</name>
    <dbReference type="NCBI Taxonomy" id="1209926"/>
    <lineage>
        <taxon>Eukaryota</taxon>
        <taxon>Fungi</taxon>
        <taxon>Dikarya</taxon>
        <taxon>Ascomycota</taxon>
        <taxon>Pezizomycotina</taxon>
        <taxon>Sordariomycetes</taxon>
        <taxon>Hypocreomycetidae</taxon>
        <taxon>Glomerellales</taxon>
        <taxon>Glomerellaceae</taxon>
        <taxon>Colletotrichum</taxon>
    </lineage>
</organism>